<dbReference type="PROSITE" id="PS50011">
    <property type="entry name" value="PROTEIN_KINASE_DOM"/>
    <property type="match status" value="1"/>
</dbReference>
<dbReference type="SUPFAM" id="SSF56112">
    <property type="entry name" value="Protein kinase-like (PK-like)"/>
    <property type="match status" value="1"/>
</dbReference>
<evidence type="ECO:0000256" key="7">
    <source>
        <dbReference type="SAM" id="MobiDB-lite"/>
    </source>
</evidence>
<dbReference type="InterPro" id="IPR000719">
    <property type="entry name" value="Prot_kinase_dom"/>
</dbReference>
<evidence type="ECO:0000256" key="6">
    <source>
        <dbReference type="RuleBase" id="RU000304"/>
    </source>
</evidence>
<name>A0AAN7R0R7_TRANT</name>
<feature type="domain" description="Protein kinase" evidence="9">
    <location>
        <begin position="11"/>
        <end position="263"/>
    </location>
</feature>
<keyword evidence="8" id="KW-0472">Membrane</keyword>
<dbReference type="GO" id="GO:0005524">
    <property type="term" value="F:ATP binding"/>
    <property type="evidence" value="ECO:0007669"/>
    <property type="project" value="UniProtKB-UniRule"/>
</dbReference>
<feature type="binding site" evidence="5">
    <location>
        <position position="40"/>
    </location>
    <ligand>
        <name>ATP</name>
        <dbReference type="ChEBI" id="CHEBI:30616"/>
    </ligand>
</feature>
<dbReference type="PANTHER" id="PTHR48011">
    <property type="entry name" value="CCR4-NOT TRANSCRIPTIONAL COMPLEX SUBUNIT CAF120-RELATED"/>
    <property type="match status" value="1"/>
</dbReference>
<evidence type="ECO:0000313" key="10">
    <source>
        <dbReference type="EMBL" id="KAK4783740.1"/>
    </source>
</evidence>
<organism evidence="10 11">
    <name type="scientific">Trapa natans</name>
    <name type="common">Water chestnut</name>
    <dbReference type="NCBI Taxonomy" id="22666"/>
    <lineage>
        <taxon>Eukaryota</taxon>
        <taxon>Viridiplantae</taxon>
        <taxon>Streptophyta</taxon>
        <taxon>Embryophyta</taxon>
        <taxon>Tracheophyta</taxon>
        <taxon>Spermatophyta</taxon>
        <taxon>Magnoliopsida</taxon>
        <taxon>eudicotyledons</taxon>
        <taxon>Gunneridae</taxon>
        <taxon>Pentapetalae</taxon>
        <taxon>rosids</taxon>
        <taxon>malvids</taxon>
        <taxon>Myrtales</taxon>
        <taxon>Lythraceae</taxon>
        <taxon>Trapa</taxon>
    </lineage>
</organism>
<evidence type="ECO:0000256" key="2">
    <source>
        <dbReference type="ARBA" id="ARBA00022741"/>
    </source>
</evidence>
<dbReference type="Gene3D" id="1.10.510.10">
    <property type="entry name" value="Transferase(Phosphotransferase) domain 1"/>
    <property type="match status" value="1"/>
</dbReference>
<dbReference type="PANTHER" id="PTHR48011:SF7">
    <property type="entry name" value="F10K1.14 PROTEIN"/>
    <property type="match status" value="1"/>
</dbReference>
<keyword evidence="3" id="KW-0418">Kinase</keyword>
<evidence type="ECO:0000259" key="9">
    <source>
        <dbReference type="PROSITE" id="PS50011"/>
    </source>
</evidence>
<dbReference type="CDD" id="cd06606">
    <property type="entry name" value="STKc_MAPKKK"/>
    <property type="match status" value="1"/>
</dbReference>
<gene>
    <name evidence="10" type="ORF">SAY86_018108</name>
</gene>
<keyword evidence="11" id="KW-1185">Reference proteome</keyword>
<keyword evidence="1" id="KW-0808">Transferase</keyword>
<evidence type="ECO:0000256" key="3">
    <source>
        <dbReference type="ARBA" id="ARBA00022777"/>
    </source>
</evidence>
<dbReference type="InterPro" id="IPR008271">
    <property type="entry name" value="Ser/Thr_kinase_AS"/>
</dbReference>
<evidence type="ECO:0000256" key="4">
    <source>
        <dbReference type="ARBA" id="ARBA00022840"/>
    </source>
</evidence>
<reference evidence="10 11" key="1">
    <citation type="journal article" date="2023" name="Hortic Res">
        <title>Pangenome of water caltrop reveals structural variations and asymmetric subgenome divergence after allopolyploidization.</title>
        <authorList>
            <person name="Zhang X."/>
            <person name="Chen Y."/>
            <person name="Wang L."/>
            <person name="Yuan Y."/>
            <person name="Fang M."/>
            <person name="Shi L."/>
            <person name="Lu R."/>
            <person name="Comes H.P."/>
            <person name="Ma Y."/>
            <person name="Chen Y."/>
            <person name="Huang G."/>
            <person name="Zhou Y."/>
            <person name="Zheng Z."/>
            <person name="Qiu Y."/>
        </authorList>
    </citation>
    <scope>NUCLEOTIDE SEQUENCE [LARGE SCALE GENOMIC DNA]</scope>
    <source>
        <strain evidence="10">F231</strain>
    </source>
</reference>
<dbReference type="GO" id="GO:0007165">
    <property type="term" value="P:signal transduction"/>
    <property type="evidence" value="ECO:0007669"/>
    <property type="project" value="TreeGrafter"/>
</dbReference>
<dbReference type="EMBL" id="JAXQNO010000014">
    <property type="protein sequence ID" value="KAK4783740.1"/>
    <property type="molecule type" value="Genomic_DNA"/>
</dbReference>
<keyword evidence="8" id="KW-0812">Transmembrane</keyword>
<keyword evidence="4 5" id="KW-0067">ATP-binding</keyword>
<comment type="caution">
    <text evidence="10">The sequence shown here is derived from an EMBL/GenBank/DDBJ whole genome shotgun (WGS) entry which is preliminary data.</text>
</comment>
<dbReference type="InterPro" id="IPR017441">
    <property type="entry name" value="Protein_kinase_ATP_BS"/>
</dbReference>
<evidence type="ECO:0000256" key="1">
    <source>
        <dbReference type="ARBA" id="ARBA00022679"/>
    </source>
</evidence>
<dbReference type="AlphaFoldDB" id="A0AAN7R0R7"/>
<evidence type="ECO:0000256" key="5">
    <source>
        <dbReference type="PROSITE-ProRule" id="PRU10141"/>
    </source>
</evidence>
<feature type="region of interest" description="Disordered" evidence="7">
    <location>
        <begin position="287"/>
        <end position="311"/>
    </location>
</feature>
<proteinExistence type="inferred from homology"/>
<evidence type="ECO:0000256" key="8">
    <source>
        <dbReference type="SAM" id="Phobius"/>
    </source>
</evidence>
<dbReference type="GO" id="GO:0004674">
    <property type="term" value="F:protein serine/threonine kinase activity"/>
    <property type="evidence" value="ECO:0007669"/>
    <property type="project" value="UniProtKB-KW"/>
</dbReference>
<dbReference type="InterPro" id="IPR052751">
    <property type="entry name" value="Plant_MAPKKK"/>
</dbReference>
<evidence type="ECO:0000313" key="11">
    <source>
        <dbReference type="Proteomes" id="UP001346149"/>
    </source>
</evidence>
<accession>A0AAN7R0R7</accession>
<sequence length="440" mass="48554">MATTTSNSLPWIRGRVIGRGSYGSVCLAFDRASARIFAVKSVDLSSHPDQIDSLDNEIGILSSLDHCPYIVEYLGHDSDGLHRNLHLELLPGGTVTDAAARRRLAKFPDEETVRSHTRCLVSALSHLHSRDIVHCDVKGRNVIVGQDPRTAKLADFGSAMRVGSVNRPRGSPLWMAPEAIRGEYQGPESDVWALGCTVIEMVTGRPAWEDEGAETVRRIGFSDELPEFPMGMSAQGLDFLEKCLRKDRKERWSCDQLSQHPFLSSETITESSPRCVLDWVNCEFDEDLESEDDDDSDELKTEMESSTGAELEVCSTSSRVGELCHGGGAGDWESEDDWVVVRRPGTETPAPGGELKSREAGASLKNCGKSVGERANGWKWPEYLEGGWESKWLVDEVAVAMWALVIYSYSIGNVVSVIVLPCIMMLAIFGCNRAERTNDR</sequence>
<feature type="compositionally biased region" description="Acidic residues" evidence="7">
    <location>
        <begin position="287"/>
        <end position="297"/>
    </location>
</feature>
<feature type="transmembrane region" description="Helical" evidence="8">
    <location>
        <begin position="399"/>
        <end position="430"/>
    </location>
</feature>
<dbReference type="InterPro" id="IPR011009">
    <property type="entry name" value="Kinase-like_dom_sf"/>
</dbReference>
<dbReference type="PROSITE" id="PS00108">
    <property type="entry name" value="PROTEIN_KINASE_ST"/>
    <property type="match status" value="1"/>
</dbReference>
<keyword evidence="2 5" id="KW-0547">Nucleotide-binding</keyword>
<comment type="similarity">
    <text evidence="6">Belongs to the protein kinase superfamily.</text>
</comment>
<dbReference type="Proteomes" id="UP001346149">
    <property type="component" value="Unassembled WGS sequence"/>
</dbReference>
<dbReference type="PROSITE" id="PS00107">
    <property type="entry name" value="PROTEIN_KINASE_ATP"/>
    <property type="match status" value="1"/>
</dbReference>
<protein>
    <recommendedName>
        <fullName evidence="9">Protein kinase domain-containing protein</fullName>
    </recommendedName>
</protein>
<keyword evidence="6" id="KW-0723">Serine/threonine-protein kinase</keyword>
<keyword evidence="8" id="KW-1133">Transmembrane helix</keyword>
<dbReference type="SMART" id="SM00220">
    <property type="entry name" value="S_TKc"/>
    <property type="match status" value="1"/>
</dbReference>
<dbReference type="Pfam" id="PF00069">
    <property type="entry name" value="Pkinase"/>
    <property type="match status" value="1"/>
</dbReference>